<keyword evidence="3" id="KW-1185">Reference proteome</keyword>
<reference evidence="2 3" key="2">
    <citation type="submission" date="2018-11" db="EMBL/GenBank/DDBJ databases">
        <authorList>
            <consortium name="Pathogen Informatics"/>
        </authorList>
    </citation>
    <scope>NUCLEOTIDE SEQUENCE [LARGE SCALE GENOMIC DNA]</scope>
    <source>
        <strain evidence="2 3">Egypt</strain>
    </source>
</reference>
<reference evidence="4" key="1">
    <citation type="submission" date="2016-06" db="UniProtKB">
        <authorList>
            <consortium name="WormBaseParasite"/>
        </authorList>
    </citation>
    <scope>IDENTIFICATION</scope>
</reference>
<dbReference type="EMBL" id="UZAN01041604">
    <property type="protein sequence ID" value="VDP73548.1"/>
    <property type="molecule type" value="Genomic_DNA"/>
</dbReference>
<feature type="region of interest" description="Disordered" evidence="1">
    <location>
        <begin position="16"/>
        <end position="103"/>
    </location>
</feature>
<dbReference type="Proteomes" id="UP000272942">
    <property type="component" value="Unassembled WGS sequence"/>
</dbReference>
<dbReference type="WBParaSite" id="ECPE_0000476501-mRNA-1">
    <property type="protein sequence ID" value="ECPE_0000476501-mRNA-1"/>
    <property type="gene ID" value="ECPE_0000476501"/>
</dbReference>
<evidence type="ECO:0000256" key="1">
    <source>
        <dbReference type="SAM" id="MobiDB-lite"/>
    </source>
</evidence>
<dbReference type="AlphaFoldDB" id="A0A183ACR8"/>
<name>A0A183ACR8_9TREM</name>
<gene>
    <name evidence="2" type="ORF">ECPE_LOCUS4753</name>
</gene>
<evidence type="ECO:0000313" key="2">
    <source>
        <dbReference type="EMBL" id="VDP73548.1"/>
    </source>
</evidence>
<organism evidence="4">
    <name type="scientific">Echinostoma caproni</name>
    <dbReference type="NCBI Taxonomy" id="27848"/>
    <lineage>
        <taxon>Eukaryota</taxon>
        <taxon>Metazoa</taxon>
        <taxon>Spiralia</taxon>
        <taxon>Lophotrochozoa</taxon>
        <taxon>Platyhelminthes</taxon>
        <taxon>Trematoda</taxon>
        <taxon>Digenea</taxon>
        <taxon>Plagiorchiida</taxon>
        <taxon>Echinostomata</taxon>
        <taxon>Echinostomatoidea</taxon>
        <taxon>Echinostomatidae</taxon>
        <taxon>Echinostoma</taxon>
    </lineage>
</organism>
<protein>
    <submittedName>
        <fullName evidence="2 4">Uncharacterized protein</fullName>
    </submittedName>
</protein>
<evidence type="ECO:0000313" key="3">
    <source>
        <dbReference type="Proteomes" id="UP000272942"/>
    </source>
</evidence>
<accession>A0A183ACR8</accession>
<evidence type="ECO:0000313" key="4">
    <source>
        <dbReference type="WBParaSite" id="ECPE_0000476501-mRNA-1"/>
    </source>
</evidence>
<sequence length="103" mass="10622">MTSSLRKWRCAGVPGGVRECGGAGRNTDGPRQVDGPPGASQGPCTGSFGRGTKRPGEDEVGRCEGLPDSGFRHSSRPPENAANWATGGGIAQRDTKNVLSRNG</sequence>
<proteinExistence type="predicted"/>